<proteinExistence type="predicted"/>
<sequence>MIQSKMEKNTRNDLINCTFDEIYTKGYQGASLTNILKNAKVHKGSMYHFFENKKDMAMISIKEKIHERFLERYASILNLKENHLEAFIESIKDTTKRDFKKGCPIANVIQEMSNIDEDFKVLMEHIYQAFRQNIKDILDKAIEKKEMKECDTTKLALYVASTLEGAILSAKASGNIQDYLDVIDILSSYLLTFKKSL</sequence>
<dbReference type="SUPFAM" id="SSF46689">
    <property type="entry name" value="Homeodomain-like"/>
    <property type="match status" value="1"/>
</dbReference>
<dbReference type="PROSITE" id="PS01081">
    <property type="entry name" value="HTH_TETR_1"/>
    <property type="match status" value="1"/>
</dbReference>
<dbReference type="InterPro" id="IPR009057">
    <property type="entry name" value="Homeodomain-like_sf"/>
</dbReference>
<dbReference type="EMBL" id="VSSQ01000077">
    <property type="protein sequence ID" value="MPL73965.1"/>
    <property type="molecule type" value="Genomic_DNA"/>
</dbReference>
<reference evidence="5" key="1">
    <citation type="submission" date="2019-08" db="EMBL/GenBank/DDBJ databases">
        <authorList>
            <person name="Kucharzyk K."/>
            <person name="Murdoch R.W."/>
            <person name="Higgins S."/>
            <person name="Loffler F."/>
        </authorList>
    </citation>
    <scope>NUCLEOTIDE SEQUENCE</scope>
</reference>
<dbReference type="InterPro" id="IPR011075">
    <property type="entry name" value="TetR_C"/>
</dbReference>
<accession>A0A644U4W4</accession>
<protein>
    <submittedName>
        <fullName evidence="5">Transcriptional regulator AcuR</fullName>
    </submittedName>
</protein>
<dbReference type="GO" id="GO:0003677">
    <property type="term" value="F:DNA binding"/>
    <property type="evidence" value="ECO:0007669"/>
    <property type="project" value="UniProtKB-KW"/>
</dbReference>
<evidence type="ECO:0000256" key="3">
    <source>
        <dbReference type="ARBA" id="ARBA00023163"/>
    </source>
</evidence>
<comment type="caution">
    <text evidence="5">The sequence shown here is derived from an EMBL/GenBank/DDBJ whole genome shotgun (WGS) entry which is preliminary data.</text>
</comment>
<dbReference type="PANTHER" id="PTHR47506">
    <property type="entry name" value="TRANSCRIPTIONAL REGULATORY PROTEIN"/>
    <property type="match status" value="1"/>
</dbReference>
<dbReference type="InterPro" id="IPR001647">
    <property type="entry name" value="HTH_TetR"/>
</dbReference>
<keyword evidence="1" id="KW-0805">Transcription regulation</keyword>
<evidence type="ECO:0000259" key="4">
    <source>
        <dbReference type="PROSITE" id="PS50977"/>
    </source>
</evidence>
<evidence type="ECO:0000256" key="1">
    <source>
        <dbReference type="ARBA" id="ARBA00023015"/>
    </source>
</evidence>
<dbReference type="InterPro" id="IPR036271">
    <property type="entry name" value="Tet_transcr_reg_TetR-rel_C_sf"/>
</dbReference>
<dbReference type="Pfam" id="PF16925">
    <property type="entry name" value="TetR_C_13"/>
    <property type="match status" value="1"/>
</dbReference>
<keyword evidence="3" id="KW-0804">Transcription</keyword>
<keyword evidence="2" id="KW-0238">DNA-binding</keyword>
<dbReference type="PROSITE" id="PS50977">
    <property type="entry name" value="HTH_TETR_2"/>
    <property type="match status" value="1"/>
</dbReference>
<dbReference type="InterPro" id="IPR023772">
    <property type="entry name" value="DNA-bd_HTH_TetR-type_CS"/>
</dbReference>
<dbReference type="SUPFAM" id="SSF48498">
    <property type="entry name" value="Tetracyclin repressor-like, C-terminal domain"/>
    <property type="match status" value="1"/>
</dbReference>
<evidence type="ECO:0000256" key="2">
    <source>
        <dbReference type="ARBA" id="ARBA00023125"/>
    </source>
</evidence>
<organism evidence="5">
    <name type="scientific">bioreactor metagenome</name>
    <dbReference type="NCBI Taxonomy" id="1076179"/>
    <lineage>
        <taxon>unclassified sequences</taxon>
        <taxon>metagenomes</taxon>
        <taxon>ecological metagenomes</taxon>
    </lineage>
</organism>
<dbReference type="PANTHER" id="PTHR47506:SF3">
    <property type="entry name" value="HTH-TYPE TRANSCRIPTIONAL REGULATOR LMRA"/>
    <property type="match status" value="1"/>
</dbReference>
<name>A0A644U4W4_9ZZZZ</name>
<evidence type="ECO:0000313" key="5">
    <source>
        <dbReference type="EMBL" id="MPL73965.1"/>
    </source>
</evidence>
<gene>
    <name evidence="5" type="primary">acuR_1</name>
    <name evidence="5" type="ORF">SDC9_19774</name>
</gene>
<dbReference type="AlphaFoldDB" id="A0A644U4W4"/>
<dbReference type="Gene3D" id="1.10.357.10">
    <property type="entry name" value="Tetracycline Repressor, domain 2"/>
    <property type="match status" value="1"/>
</dbReference>
<feature type="domain" description="HTH tetR-type" evidence="4">
    <location>
        <begin position="8"/>
        <end position="68"/>
    </location>
</feature>
<dbReference type="Pfam" id="PF00440">
    <property type="entry name" value="TetR_N"/>
    <property type="match status" value="1"/>
</dbReference>